<dbReference type="GO" id="GO:0016477">
    <property type="term" value="P:cell migration"/>
    <property type="evidence" value="ECO:0007669"/>
    <property type="project" value="TreeGrafter"/>
</dbReference>
<organism evidence="8 9">
    <name type="scientific">Oryzias melastigma</name>
    <name type="common">Marine medaka</name>
    <dbReference type="NCBI Taxonomy" id="30732"/>
    <lineage>
        <taxon>Eukaryota</taxon>
        <taxon>Metazoa</taxon>
        <taxon>Chordata</taxon>
        <taxon>Craniata</taxon>
        <taxon>Vertebrata</taxon>
        <taxon>Euteleostomi</taxon>
        <taxon>Actinopterygii</taxon>
        <taxon>Neopterygii</taxon>
        <taxon>Teleostei</taxon>
        <taxon>Neoteleostei</taxon>
        <taxon>Acanthomorphata</taxon>
        <taxon>Ovalentaria</taxon>
        <taxon>Atherinomorphae</taxon>
        <taxon>Beloniformes</taxon>
        <taxon>Adrianichthyidae</taxon>
        <taxon>Oryziinae</taxon>
        <taxon>Oryzias</taxon>
    </lineage>
</organism>
<keyword evidence="4 6" id="KW-0472">Membrane</keyword>
<feature type="domain" description="Cadherin" evidence="7">
    <location>
        <begin position="95"/>
        <end position="195"/>
    </location>
</feature>
<name>A0A3B3DQ00_ORYME</name>
<accession>A0A3B3DQ00</accession>
<evidence type="ECO:0000256" key="6">
    <source>
        <dbReference type="SAM" id="Phobius"/>
    </source>
</evidence>
<evidence type="ECO:0000313" key="8">
    <source>
        <dbReference type="Ensembl" id="ENSOMEP00000032208.1"/>
    </source>
</evidence>
<dbReference type="GO" id="GO:0044331">
    <property type="term" value="P:cell-cell adhesion mediated by cadherin"/>
    <property type="evidence" value="ECO:0007669"/>
    <property type="project" value="TreeGrafter"/>
</dbReference>
<dbReference type="PROSITE" id="PS50268">
    <property type="entry name" value="CADHERIN_2"/>
    <property type="match status" value="7"/>
</dbReference>
<dbReference type="PRINTS" id="PR00205">
    <property type="entry name" value="CADHERIN"/>
</dbReference>
<dbReference type="InterPro" id="IPR039808">
    <property type="entry name" value="Cadherin"/>
</dbReference>
<comment type="subcellular location">
    <subcellularLocation>
        <location evidence="1">Membrane</location>
    </subcellularLocation>
</comment>
<evidence type="ECO:0000256" key="4">
    <source>
        <dbReference type="ARBA" id="ARBA00023136"/>
    </source>
</evidence>
<keyword evidence="6" id="KW-0812">Transmembrane</keyword>
<sequence length="757" mass="83939">KIGVPENYDGIFPWYLAKYTELAVSGDEDGIFGIDGQFLYATKPLDREKQPSYSLQSMHRQSFTVEVCVIDKNDNVPTFKKETMRGSVQLGLLKISFMQVEAMDRDDRNTAHAELRFSLMEQTPRIPSSQMFSMDSITGEVSLTEEGSSTLDPEMCGRYKLQVMVKDMAGKANAFFTTGTVTVEVTGNTWASPDPVRLQENLPGPYPIPISQVKWSGSQAEYSLEGEFPEMLFTISREGVIYLNAPLDRETQDQFLISIVVERPDGREIAKPVELRVMVGDANDNRPTFPQAQYHAVVKELAARILTVQAADNDDPKTDNVRIFYRLVGQIPESPRALFRVDRDSGVISVQADSMEGTAPQYTLTITAEDAKLNSSCTVVVTVQDENNNPPAFAQHEYGPFHVPEDAPLATTVTSVLARDADVRGGDSWQVDYRLESGNEEEVFTLVTDKQTNEVSLVLDFERESEYILVLSAQNPVPLVRGRYGPASTATVSIYVDDVNEGPILSQSHYEVTVREGEEPGRVIATIRGYDPDSHPIYSLQGDTKKYFSIGKYSGELKTVQALDREENSTYTMEVIAVDGNSSLSASTLVTVQILDVNDNSPVLVGDYSWKYLCTPRWEDQALVLASRDSDGPQHGGRLNFSLRSDATVRRNWKLTPINTHTNLSLNIPYLAPEVYTVPFTISDSSSPPRSTFINLPVTVCTCNVRGNCKIAAKPLEGMPTIQSAVGILLGTFAVITILIIIFVRLSYQNPKDSKET</sequence>
<dbReference type="PROSITE" id="PS00232">
    <property type="entry name" value="CADHERIN_1"/>
    <property type="match status" value="2"/>
</dbReference>
<evidence type="ECO:0000256" key="1">
    <source>
        <dbReference type="ARBA" id="ARBA00004370"/>
    </source>
</evidence>
<dbReference type="FunFam" id="2.60.40.60:FF:000243">
    <property type="entry name" value="Cadherin 16, KSP-cadherin"/>
    <property type="match status" value="1"/>
</dbReference>
<reference evidence="8" key="2">
    <citation type="submission" date="2025-09" db="UniProtKB">
        <authorList>
            <consortium name="Ensembl"/>
        </authorList>
    </citation>
    <scope>IDENTIFICATION</scope>
</reference>
<dbReference type="GO" id="GO:0007156">
    <property type="term" value="P:homophilic cell adhesion via plasma membrane adhesion molecules"/>
    <property type="evidence" value="ECO:0007669"/>
    <property type="project" value="InterPro"/>
</dbReference>
<evidence type="ECO:0000259" key="7">
    <source>
        <dbReference type="PROSITE" id="PS50268"/>
    </source>
</evidence>
<dbReference type="Gene3D" id="2.60.40.60">
    <property type="entry name" value="Cadherins"/>
    <property type="match status" value="7"/>
</dbReference>
<reference evidence="8" key="1">
    <citation type="submission" date="2025-08" db="UniProtKB">
        <authorList>
            <consortium name="Ensembl"/>
        </authorList>
    </citation>
    <scope>IDENTIFICATION</scope>
</reference>
<dbReference type="Proteomes" id="UP000261560">
    <property type="component" value="Unplaced"/>
</dbReference>
<dbReference type="GO" id="GO:0045296">
    <property type="term" value="F:cadherin binding"/>
    <property type="evidence" value="ECO:0007669"/>
    <property type="project" value="TreeGrafter"/>
</dbReference>
<dbReference type="SUPFAM" id="SSF49313">
    <property type="entry name" value="Cadherin-like"/>
    <property type="match status" value="7"/>
</dbReference>
<dbReference type="SMART" id="SM00112">
    <property type="entry name" value="CA"/>
    <property type="match status" value="5"/>
</dbReference>
<dbReference type="InterPro" id="IPR002126">
    <property type="entry name" value="Cadherin-like_dom"/>
</dbReference>
<dbReference type="FunFam" id="2.60.40.60:FF:000355">
    <property type="entry name" value="Cadherin 16, KSP-cadherin"/>
    <property type="match status" value="1"/>
</dbReference>
<dbReference type="GO" id="GO:0007043">
    <property type="term" value="P:cell-cell junction assembly"/>
    <property type="evidence" value="ECO:0007669"/>
    <property type="project" value="TreeGrafter"/>
</dbReference>
<dbReference type="FunFam" id="2.60.40.60:FF:000242">
    <property type="entry name" value="Cadherin 16, KSP-cadherin"/>
    <property type="match status" value="1"/>
</dbReference>
<dbReference type="PANTHER" id="PTHR24027">
    <property type="entry name" value="CADHERIN-23"/>
    <property type="match status" value="1"/>
</dbReference>
<dbReference type="PANTHER" id="PTHR24027:SF424">
    <property type="entry name" value="CADHERIN-16 ISOFORM X3"/>
    <property type="match status" value="1"/>
</dbReference>
<dbReference type="InterPro" id="IPR020894">
    <property type="entry name" value="Cadherin_CS"/>
</dbReference>
<evidence type="ECO:0000256" key="3">
    <source>
        <dbReference type="ARBA" id="ARBA00022837"/>
    </source>
</evidence>
<protein>
    <submittedName>
        <fullName evidence="8">Cadherin 16, KSP-cadherin</fullName>
    </submittedName>
</protein>
<feature type="domain" description="Cadherin" evidence="7">
    <location>
        <begin position="222"/>
        <end position="289"/>
    </location>
</feature>
<dbReference type="GeneTree" id="ENSGT00940000165234"/>
<dbReference type="Pfam" id="PF00028">
    <property type="entry name" value="Cadherin"/>
    <property type="match status" value="4"/>
</dbReference>
<feature type="transmembrane region" description="Helical" evidence="6">
    <location>
        <begin position="725"/>
        <end position="748"/>
    </location>
</feature>
<evidence type="ECO:0000313" key="9">
    <source>
        <dbReference type="Proteomes" id="UP000261560"/>
    </source>
</evidence>
<keyword evidence="3 5" id="KW-0106">Calcium</keyword>
<feature type="domain" description="Cadherin" evidence="7">
    <location>
        <begin position="403"/>
        <end position="505"/>
    </location>
</feature>
<feature type="domain" description="Cadherin" evidence="7">
    <location>
        <begin position="18"/>
        <end position="79"/>
    </location>
</feature>
<evidence type="ECO:0000256" key="5">
    <source>
        <dbReference type="PROSITE-ProRule" id="PRU00043"/>
    </source>
</evidence>
<dbReference type="FunFam" id="2.60.40.60:FF:000418">
    <property type="entry name" value="Cadherin 16, KSP-cadherin"/>
    <property type="match status" value="1"/>
</dbReference>
<proteinExistence type="predicted"/>
<dbReference type="GO" id="GO:0005509">
    <property type="term" value="F:calcium ion binding"/>
    <property type="evidence" value="ECO:0007669"/>
    <property type="project" value="UniProtKB-UniRule"/>
</dbReference>
<dbReference type="OMA" id="INLPTVC"/>
<dbReference type="GO" id="GO:0016339">
    <property type="term" value="P:calcium-dependent cell-cell adhesion via plasma membrane cell adhesion molecules"/>
    <property type="evidence" value="ECO:0007669"/>
    <property type="project" value="TreeGrafter"/>
</dbReference>
<keyword evidence="6" id="KW-1133">Transmembrane helix</keyword>
<feature type="domain" description="Cadherin" evidence="7">
    <location>
        <begin position="305"/>
        <end position="393"/>
    </location>
</feature>
<dbReference type="CDD" id="cd11304">
    <property type="entry name" value="Cadherin_repeat"/>
    <property type="match status" value="6"/>
</dbReference>
<feature type="domain" description="Cadherin" evidence="7">
    <location>
        <begin position="506"/>
        <end position="604"/>
    </location>
</feature>
<dbReference type="InterPro" id="IPR015919">
    <property type="entry name" value="Cadherin-like_sf"/>
</dbReference>
<dbReference type="GO" id="GO:0016342">
    <property type="term" value="C:catenin complex"/>
    <property type="evidence" value="ECO:0007669"/>
    <property type="project" value="TreeGrafter"/>
</dbReference>
<evidence type="ECO:0000256" key="2">
    <source>
        <dbReference type="ARBA" id="ARBA00022737"/>
    </source>
</evidence>
<dbReference type="GO" id="GO:0005912">
    <property type="term" value="C:adherens junction"/>
    <property type="evidence" value="ECO:0007669"/>
    <property type="project" value="TreeGrafter"/>
</dbReference>
<keyword evidence="9" id="KW-1185">Reference proteome</keyword>
<dbReference type="PaxDb" id="30732-ENSOMEP00000032208"/>
<dbReference type="AlphaFoldDB" id="A0A3B3DQ00"/>
<dbReference type="GO" id="GO:0008013">
    <property type="term" value="F:beta-catenin binding"/>
    <property type="evidence" value="ECO:0007669"/>
    <property type="project" value="TreeGrafter"/>
</dbReference>
<dbReference type="GO" id="GO:0000902">
    <property type="term" value="P:cell morphogenesis"/>
    <property type="evidence" value="ECO:0007669"/>
    <property type="project" value="TreeGrafter"/>
</dbReference>
<dbReference type="STRING" id="30732.ENSOMEP00000032208"/>
<dbReference type="GO" id="GO:0034332">
    <property type="term" value="P:adherens junction organization"/>
    <property type="evidence" value="ECO:0007669"/>
    <property type="project" value="TreeGrafter"/>
</dbReference>
<feature type="domain" description="Cadherin" evidence="7">
    <location>
        <begin position="625"/>
        <end position="722"/>
    </location>
</feature>
<keyword evidence="2" id="KW-0677">Repeat</keyword>
<dbReference type="Ensembl" id="ENSOMET00000024181.1">
    <property type="protein sequence ID" value="ENSOMEP00000032208.1"/>
    <property type="gene ID" value="ENSOMEG00000017520.1"/>
</dbReference>